<dbReference type="KEGG" id="cthe:Chro_5214"/>
<dbReference type="AlphaFoldDB" id="K9U8K9"/>
<dbReference type="InterPro" id="IPR010404">
    <property type="entry name" value="CpcT/CpeT"/>
</dbReference>
<comment type="similarity">
    <text evidence="1 3">Belongs to the CpcT/CpeT biliprotein lyase family.</text>
</comment>
<dbReference type="eggNOG" id="ENOG502ZC00">
    <property type="taxonomic scope" value="Bacteria"/>
</dbReference>
<dbReference type="Gene3D" id="2.40.128.590">
    <property type="entry name" value="CpcT/CpeT domain"/>
    <property type="match status" value="1"/>
</dbReference>
<evidence type="ECO:0000313" key="4">
    <source>
        <dbReference type="EMBL" id="AFY90584.1"/>
    </source>
</evidence>
<dbReference type="HOGENOM" id="CLU_092589_0_0_3"/>
<dbReference type="STRING" id="251229.Chro_5214"/>
<comment type="function">
    <text evidence="3">Covalently attaches a chromophore to Cys residue(s) of phycobiliproteins.</text>
</comment>
<organism evidence="4 5">
    <name type="scientific">Chroococcidiopsis thermalis (strain PCC 7203)</name>
    <dbReference type="NCBI Taxonomy" id="251229"/>
    <lineage>
        <taxon>Bacteria</taxon>
        <taxon>Bacillati</taxon>
        <taxon>Cyanobacteriota</taxon>
        <taxon>Cyanophyceae</taxon>
        <taxon>Chroococcidiopsidales</taxon>
        <taxon>Chroococcidiopsidaceae</taxon>
        <taxon>Chroococcidiopsis</taxon>
    </lineage>
</organism>
<proteinExistence type="inferred from homology"/>
<evidence type="ECO:0000256" key="2">
    <source>
        <dbReference type="ARBA" id="ARBA00023239"/>
    </source>
</evidence>
<dbReference type="EMBL" id="CP003597">
    <property type="protein sequence ID" value="AFY90584.1"/>
    <property type="molecule type" value="Genomic_DNA"/>
</dbReference>
<dbReference type="RefSeq" id="WP_015157122.1">
    <property type="nucleotide sequence ID" value="NC_019695.1"/>
</dbReference>
<dbReference type="CDD" id="cd16338">
    <property type="entry name" value="CpcT"/>
    <property type="match status" value="1"/>
</dbReference>
<accession>K9U8K9</accession>
<dbReference type="InterPro" id="IPR038672">
    <property type="entry name" value="CpcT/CpeT_sf"/>
</dbReference>
<evidence type="ECO:0000256" key="1">
    <source>
        <dbReference type="ARBA" id="ARBA00008206"/>
    </source>
</evidence>
<reference evidence="4 5" key="1">
    <citation type="submission" date="2012-06" db="EMBL/GenBank/DDBJ databases">
        <title>Finished chromosome of genome of Chroococcidiopsis thermalis PCC 7203.</title>
        <authorList>
            <consortium name="US DOE Joint Genome Institute"/>
            <person name="Gugger M."/>
            <person name="Coursin T."/>
            <person name="Rippka R."/>
            <person name="Tandeau De Marsac N."/>
            <person name="Huntemann M."/>
            <person name="Wei C.-L."/>
            <person name="Han J."/>
            <person name="Detter J.C."/>
            <person name="Han C."/>
            <person name="Tapia R."/>
            <person name="Davenport K."/>
            <person name="Daligault H."/>
            <person name="Erkkila T."/>
            <person name="Gu W."/>
            <person name="Munk A.C.C."/>
            <person name="Teshima H."/>
            <person name="Xu Y."/>
            <person name="Chain P."/>
            <person name="Chen A."/>
            <person name="Krypides N."/>
            <person name="Mavromatis K."/>
            <person name="Markowitz V."/>
            <person name="Szeto E."/>
            <person name="Ivanova N."/>
            <person name="Mikhailova N."/>
            <person name="Ovchinnikova G."/>
            <person name="Pagani I."/>
            <person name="Pati A."/>
            <person name="Goodwin L."/>
            <person name="Peters L."/>
            <person name="Pitluck S."/>
            <person name="Woyke T."/>
            <person name="Kerfeld C."/>
        </authorList>
    </citation>
    <scope>NUCLEOTIDE SEQUENCE [LARGE SCALE GENOMIC DNA]</scope>
    <source>
        <strain evidence="4 5">PCC 7203</strain>
    </source>
</reference>
<dbReference type="GO" id="GO:0016829">
    <property type="term" value="F:lyase activity"/>
    <property type="evidence" value="ECO:0007669"/>
    <property type="project" value="UniProtKB-KW"/>
</dbReference>
<dbReference type="Pfam" id="PF06206">
    <property type="entry name" value="CpeT"/>
    <property type="match status" value="1"/>
</dbReference>
<name>K9U8K9_CHRTP</name>
<dbReference type="GO" id="GO:0017006">
    <property type="term" value="P:protein-tetrapyrrole linkage"/>
    <property type="evidence" value="ECO:0007669"/>
    <property type="project" value="UniProtKB-UniRule"/>
</dbReference>
<dbReference type="PANTHER" id="PTHR35137">
    <property type="entry name" value="CHROMOPHORE LYASE CRL, CHLOROPLASTIC"/>
    <property type="match status" value="1"/>
</dbReference>
<dbReference type="InParanoid" id="K9U8K9"/>
<keyword evidence="2 3" id="KW-0456">Lyase</keyword>
<gene>
    <name evidence="3" type="primary">cpcT</name>
    <name evidence="4" type="ORF">Chro_5214</name>
</gene>
<evidence type="ECO:0000256" key="3">
    <source>
        <dbReference type="HAMAP-Rule" id="MF_01460"/>
    </source>
</evidence>
<sequence>MIPTELIALADYMAGEFENKAQAIADPAWFVHLRLWQKPVPLFQEDSITLFAEQANALYLDKPYRPRLMRMQAREDGKIQVQYYIPKDFTAVRGAGANSERLQQFTPDDFELLPGCLLIVTWQQLGFNSYHFKAAIPPDAKCCFTYQGNTQQVNLGFEAAPEEFLSYDKGIDMNTGAAKWGAIMGAYRFRKK</sequence>
<protein>
    <recommendedName>
        <fullName evidence="3">Chromophore lyase CpcT/CpeT</fullName>
        <ecNumber evidence="3">4.-.-.-</ecNumber>
    </recommendedName>
</protein>
<dbReference type="OrthoDB" id="509174at2"/>
<keyword evidence="5" id="KW-1185">Reference proteome</keyword>
<dbReference type="PANTHER" id="PTHR35137:SF1">
    <property type="entry name" value="CHROMOPHORE LYASE CRL, CHLOROPLASTIC"/>
    <property type="match status" value="1"/>
</dbReference>
<dbReference type="EC" id="4.-.-.-" evidence="3"/>
<dbReference type="Proteomes" id="UP000010384">
    <property type="component" value="Chromosome"/>
</dbReference>
<evidence type="ECO:0000313" key="5">
    <source>
        <dbReference type="Proteomes" id="UP000010384"/>
    </source>
</evidence>
<dbReference type="HAMAP" id="MF_01460">
    <property type="entry name" value="Chrphore_lyase_CpxT"/>
    <property type="match status" value="1"/>
</dbReference>